<dbReference type="OrthoDB" id="3565091at2759"/>
<name>H0EVM3_GLAL7</name>
<proteinExistence type="inferred from homology"/>
<dbReference type="AlphaFoldDB" id="H0EVM3"/>
<dbReference type="Gene3D" id="3.40.50.200">
    <property type="entry name" value="Peptidase S8/S53 domain"/>
    <property type="match status" value="2"/>
</dbReference>
<dbReference type="InParanoid" id="H0EVM3"/>
<dbReference type="GO" id="GO:0004252">
    <property type="term" value="F:serine-type endopeptidase activity"/>
    <property type="evidence" value="ECO:0007669"/>
    <property type="project" value="InterPro"/>
</dbReference>
<evidence type="ECO:0000256" key="4">
    <source>
        <dbReference type="SAM" id="MobiDB-lite"/>
    </source>
</evidence>
<dbReference type="PANTHER" id="PTHR43806">
    <property type="entry name" value="PEPTIDASE S8"/>
    <property type="match status" value="1"/>
</dbReference>
<evidence type="ECO:0008006" key="7">
    <source>
        <dbReference type="Google" id="ProtNLM"/>
    </source>
</evidence>
<gene>
    <name evidence="5" type="ORF">M7I_6822</name>
</gene>
<sequence length="1073" mass="118236">MSELGDRDAFYAELGNYTTCLSEPYHSMCQLDMAATATITEMPEVSLTTDENGQETEVPIISCPPPWCPLAIAGGGAGVIGGGVVAALALKNFPPTPNRQFDLKGVPPFRIPCVPIPVVRPCNCPPGPPPNPGTVPDPPPPYPGTDPAKPEEPSQEEPDDEKKSTKSDDEECTKTTVSDCTTIYNVAVTGSKRDLVTSTMTTTSCGPAITACDRTARNTEITTSSVDIDAPFEAVQEFTERLKREIGVETLWTSGSELGKFVVFWSGNLTSDQAEAYKADPLTKSSLERRADPGTPSSFLPTSGQLRQQDAVDELKVFCQPAGVELKDIKGYVYRMSRPYSSRIYILDTGADTSSQTYQNLDPERVEWLHPGGTEVKQGNEPFQIESDANNDAKPSFHGTQVLSKAVNEPYGVGRGVDVTINVGSVDNSGTRLAEQPFRRWFRLFENAKVDIYAPGSTMSVSGSNGATLQAAGSSYAAPAVAGLISYFYNSPHLEVITQKWKYKGGSNLDWTRTVKEYVIELSYERVPGQDGGPVNVVYNGEDPAESCPVPGSSGDGVSRRQNDESEVAKPCLVLYRINTNRKMPWDIVEAFDKRLKRETNEASLYKSGYWGDKTPGGRKFMFYWQQYLTTEQVESYKKDPATYRNIPPNHINWIFAGIGVEQELDDFVDDLGIADESVKGAVAHTIFHGTFVLSKAVEEPFGVGRGTNVTIVRLPRPFRTRDEEIARTLPSDRVKLIANALQLVYWDILEKGASFRSVINLSRTIDGSALPSTWHEDPHSQFYGWLKELADLGVVIVVPAGGDADPNAEDKEDTQTMRSIPSVWATSPNDEWAPHDLPLIVVGACDRNGKRYPKQPYRPWPGRWRSEVDVYAPAMASWVAGPSPGRSARRRLTGAAYAAPQVAGLVTYFFNSEHLDVMTETWVARGSVPLDWPRIVRNYVRNLAYDRQPEGDRDAQFPVKVIYNGENPRQWFCALPGGSGSVSRDLDGQQGGDSSSCASYRITPKMDVPWDIVEAFAKRLQDETDKDGLYISGSSEYQLIAFWQLNLTPEQVQKYKEDPATLKLFVNPKASL</sequence>
<dbReference type="Proteomes" id="UP000005446">
    <property type="component" value="Unassembled WGS sequence"/>
</dbReference>
<comment type="caution">
    <text evidence="5">The sequence shown here is derived from an EMBL/GenBank/DDBJ whole genome shotgun (WGS) entry which is preliminary data.</text>
</comment>
<evidence type="ECO:0000313" key="5">
    <source>
        <dbReference type="EMBL" id="EHK97407.1"/>
    </source>
</evidence>
<dbReference type="SUPFAM" id="SSF52743">
    <property type="entry name" value="Subtilisin-like"/>
    <property type="match status" value="2"/>
</dbReference>
<keyword evidence="2" id="KW-0645">Protease</keyword>
<dbReference type="PANTHER" id="PTHR43806:SF58">
    <property type="entry name" value="ALKALINE PROTEASE 1-RELATED"/>
    <property type="match status" value="1"/>
</dbReference>
<dbReference type="InterPro" id="IPR036852">
    <property type="entry name" value="Peptidase_S8/S53_dom_sf"/>
</dbReference>
<evidence type="ECO:0000256" key="2">
    <source>
        <dbReference type="ARBA" id="ARBA00022670"/>
    </source>
</evidence>
<evidence type="ECO:0000256" key="1">
    <source>
        <dbReference type="ARBA" id="ARBA00011073"/>
    </source>
</evidence>
<keyword evidence="6" id="KW-1185">Reference proteome</keyword>
<keyword evidence="3" id="KW-0378">Hydrolase</keyword>
<keyword evidence="3" id="KW-0720">Serine protease</keyword>
<dbReference type="GO" id="GO:0006508">
    <property type="term" value="P:proteolysis"/>
    <property type="evidence" value="ECO:0007669"/>
    <property type="project" value="UniProtKB-KW"/>
</dbReference>
<feature type="region of interest" description="Disordered" evidence="4">
    <location>
        <begin position="129"/>
        <end position="174"/>
    </location>
</feature>
<comment type="similarity">
    <text evidence="1">Belongs to the peptidase S8 family.</text>
</comment>
<accession>H0EVM3</accession>
<evidence type="ECO:0000313" key="6">
    <source>
        <dbReference type="Proteomes" id="UP000005446"/>
    </source>
</evidence>
<feature type="compositionally biased region" description="Pro residues" evidence="4">
    <location>
        <begin position="129"/>
        <end position="144"/>
    </location>
</feature>
<dbReference type="CDD" id="cd00306">
    <property type="entry name" value="Peptidases_S8_S53"/>
    <property type="match status" value="1"/>
</dbReference>
<organism evidence="5 6">
    <name type="scientific">Glarea lozoyensis (strain ATCC 74030 / MF5533)</name>
    <dbReference type="NCBI Taxonomy" id="1104152"/>
    <lineage>
        <taxon>Eukaryota</taxon>
        <taxon>Fungi</taxon>
        <taxon>Dikarya</taxon>
        <taxon>Ascomycota</taxon>
        <taxon>Pezizomycotina</taxon>
        <taxon>Leotiomycetes</taxon>
        <taxon>Helotiales</taxon>
        <taxon>Helotiaceae</taxon>
        <taxon>Glarea</taxon>
    </lineage>
</organism>
<reference evidence="5 6" key="1">
    <citation type="journal article" date="2012" name="Eukaryot. Cell">
        <title>Genome sequence of the fungus Glarea lozoyensis: the first genome sequence of a species from the Helotiaceae family.</title>
        <authorList>
            <person name="Youssar L."/>
            <person name="Gruening B.A."/>
            <person name="Erxleben A."/>
            <person name="Guenther S."/>
            <person name="Huettel W."/>
        </authorList>
    </citation>
    <scope>NUCLEOTIDE SEQUENCE [LARGE SCALE GENOMIC DNA]</scope>
    <source>
        <strain evidence="6">ATCC 74030 / MF5533</strain>
    </source>
</reference>
<dbReference type="HOGENOM" id="CLU_287295_0_0_1"/>
<protein>
    <recommendedName>
        <fullName evidence="7">Subtilisin-like protein</fullName>
    </recommendedName>
</protein>
<evidence type="ECO:0000256" key="3">
    <source>
        <dbReference type="ARBA" id="ARBA00022825"/>
    </source>
</evidence>
<dbReference type="InterPro" id="IPR050131">
    <property type="entry name" value="Peptidase_S8_subtilisin-like"/>
</dbReference>
<dbReference type="EMBL" id="AGUE01000195">
    <property type="protein sequence ID" value="EHK97407.1"/>
    <property type="molecule type" value="Genomic_DNA"/>
</dbReference>